<dbReference type="eggNOG" id="COG4989">
    <property type="taxonomic scope" value="Bacteria"/>
</dbReference>
<dbReference type="CDD" id="cd19092">
    <property type="entry name" value="AKR_BsYcsN_EcYdhF-like"/>
    <property type="match status" value="1"/>
</dbReference>
<evidence type="ECO:0000313" key="3">
    <source>
        <dbReference type="Proteomes" id="UP000006334"/>
    </source>
</evidence>
<dbReference type="InterPro" id="IPR050523">
    <property type="entry name" value="AKR_Detox_Biosynth"/>
</dbReference>
<dbReference type="PANTHER" id="PTHR43364:SF1">
    <property type="entry name" value="OXIDOREDUCTASE YDHF"/>
    <property type="match status" value="1"/>
</dbReference>
<dbReference type="PANTHER" id="PTHR43364">
    <property type="entry name" value="NADH-SPECIFIC METHYLGLYOXAL REDUCTASE-RELATED"/>
    <property type="match status" value="1"/>
</dbReference>
<accession>K6YQK4</accession>
<evidence type="ECO:0000313" key="2">
    <source>
        <dbReference type="EMBL" id="GAC13610.1"/>
    </source>
</evidence>
<dbReference type="Proteomes" id="UP000006334">
    <property type="component" value="Unassembled WGS sequence"/>
</dbReference>
<name>K6YQK4_9ALTE</name>
<dbReference type="EMBL" id="BAEN01000022">
    <property type="protein sequence ID" value="GAC13610.1"/>
    <property type="molecule type" value="Genomic_DNA"/>
</dbReference>
<comment type="caution">
    <text evidence="2">The sequence shown here is derived from an EMBL/GenBank/DDBJ whole genome shotgun (WGS) entry which is preliminary data.</text>
</comment>
<dbReference type="Pfam" id="PF00248">
    <property type="entry name" value="Aldo_ket_red"/>
    <property type="match status" value="1"/>
</dbReference>
<keyword evidence="3" id="KW-1185">Reference proteome</keyword>
<dbReference type="InterPro" id="IPR036812">
    <property type="entry name" value="NAD(P)_OxRdtase_dom_sf"/>
</dbReference>
<feature type="domain" description="NADP-dependent oxidoreductase" evidence="1">
    <location>
        <begin position="2"/>
        <end position="290"/>
    </location>
</feature>
<reference evidence="2 3" key="1">
    <citation type="journal article" date="2017" name="Antonie Van Leeuwenhoek">
        <title>Rhizobium rhizosphaerae sp. nov., a novel species isolated from rice rhizosphere.</title>
        <authorList>
            <person name="Zhao J.J."/>
            <person name="Zhang J."/>
            <person name="Zhang R.J."/>
            <person name="Zhang C.W."/>
            <person name="Yin H.Q."/>
            <person name="Zhang X.X."/>
        </authorList>
    </citation>
    <scope>NUCLEOTIDE SEQUENCE [LARGE SCALE GENOMIC DNA]</scope>
    <source>
        <strain evidence="2 3">E3</strain>
    </source>
</reference>
<dbReference type="SUPFAM" id="SSF51430">
    <property type="entry name" value="NAD(P)-linked oxidoreductase"/>
    <property type="match status" value="1"/>
</dbReference>
<evidence type="ECO:0000259" key="1">
    <source>
        <dbReference type="Pfam" id="PF00248"/>
    </source>
</evidence>
<sequence>MGLGGSWSKDPYSSEQVRQAHEVIDAALDAGINFFDHADIYTMGKAEQVFGEVLKARPELRKQMILQSKCGIVFEDDKGPKRFDFSKDYILKSVDGILNRLKTEYLDVFLLHRPDPLMEPDEVAEAFSILNASGKVKHFGVSNQNLHQMTMLQRSMDMPLVANQIELHLMRLDFLDDIVLANNAQAKDVTFTSGTVEYCQLNNVQIQAWGSLCQGVLSGKSVFEQPLHIQQTADLVSKLAADYQTSAEAILLAFLMRHPAAIQPIIGTTNPARIKASVQAKNINLSREHWYSLYIAARGFELP</sequence>
<proteinExistence type="predicted"/>
<dbReference type="AlphaFoldDB" id="K6YQK4"/>
<gene>
    <name evidence="2" type="primary">ydhF</name>
    <name evidence="2" type="ORF">GLIP_0968</name>
</gene>
<organism evidence="2 3">
    <name type="scientific">Aliiglaciecola lipolytica E3</name>
    <dbReference type="NCBI Taxonomy" id="1127673"/>
    <lineage>
        <taxon>Bacteria</taxon>
        <taxon>Pseudomonadati</taxon>
        <taxon>Pseudomonadota</taxon>
        <taxon>Gammaproteobacteria</taxon>
        <taxon>Alteromonadales</taxon>
        <taxon>Alteromonadaceae</taxon>
        <taxon>Aliiglaciecola</taxon>
    </lineage>
</organism>
<dbReference type="InterPro" id="IPR023210">
    <property type="entry name" value="NADP_OxRdtase_dom"/>
</dbReference>
<dbReference type="GO" id="GO:0005829">
    <property type="term" value="C:cytosol"/>
    <property type="evidence" value="ECO:0007669"/>
    <property type="project" value="TreeGrafter"/>
</dbReference>
<dbReference type="Gene3D" id="3.20.20.100">
    <property type="entry name" value="NADP-dependent oxidoreductase domain"/>
    <property type="match status" value="1"/>
</dbReference>
<dbReference type="STRING" id="1127673.GLIP_0968"/>
<protein>
    <submittedName>
        <fullName evidence="2">Oxidoreductase ydhF</fullName>
    </submittedName>
</protein>